<reference evidence="1" key="1">
    <citation type="submission" date="2020-11" db="EMBL/GenBank/DDBJ databases">
        <authorList>
            <person name="Tran Van P."/>
        </authorList>
    </citation>
    <scope>NUCLEOTIDE SEQUENCE</scope>
</reference>
<sequence>MVRNPLPPLYDEALPEDLMKEQLLDIRNGKSLADPMHKISLRSRAEREIVNDAKLKRVVSQMCEDQYLGADRSEDSLANLRGLQYLDLCGCNRITDVSMKHAFFFRELQYLNLSQCQQFVFWREVDLQRYLCKCGVKPKMRLGLLLSHDSIKCVQVKRMSWLSHDSIKCVQVKRMSWLSHDSIKCVQISFIGLSFLAARNPSIETLIMSQCYNVTDNGIISVSKFLSRLKHLEVQRVKAVIASQKTGVHSHCPKRALERVTVLSAGSRKTYLITNINAHVGCYSEGDEWGVSSQVRDTEQVPLLLSTTGNLNIYTSYISCALLPKEPVLVCARQLDQGYSPDFTSFRRIDLVSI</sequence>
<name>A0A7R9PQQ4_TIMGE</name>
<gene>
    <name evidence="1" type="ORF">TGEB3V08_LOCUS10014</name>
</gene>
<dbReference type="InterPro" id="IPR032675">
    <property type="entry name" value="LRR_dom_sf"/>
</dbReference>
<dbReference type="SMART" id="SM00367">
    <property type="entry name" value="LRR_CC"/>
    <property type="match status" value="2"/>
</dbReference>
<dbReference type="InterPro" id="IPR006553">
    <property type="entry name" value="Leu-rich_rpt_Cys-con_subtyp"/>
</dbReference>
<dbReference type="SUPFAM" id="SSF52047">
    <property type="entry name" value="RNI-like"/>
    <property type="match status" value="1"/>
</dbReference>
<dbReference type="Gene3D" id="3.80.10.10">
    <property type="entry name" value="Ribonuclease Inhibitor"/>
    <property type="match status" value="2"/>
</dbReference>
<accession>A0A7R9PQQ4</accession>
<protein>
    <submittedName>
        <fullName evidence="1">Uncharacterized protein</fullName>
    </submittedName>
</protein>
<dbReference type="EMBL" id="OE845171">
    <property type="protein sequence ID" value="CAD7606858.1"/>
    <property type="molecule type" value="Genomic_DNA"/>
</dbReference>
<proteinExistence type="predicted"/>
<evidence type="ECO:0000313" key="1">
    <source>
        <dbReference type="EMBL" id="CAD7606858.1"/>
    </source>
</evidence>
<dbReference type="AlphaFoldDB" id="A0A7R9PQQ4"/>
<organism evidence="1">
    <name type="scientific">Timema genevievae</name>
    <name type="common">Walking stick</name>
    <dbReference type="NCBI Taxonomy" id="629358"/>
    <lineage>
        <taxon>Eukaryota</taxon>
        <taxon>Metazoa</taxon>
        <taxon>Ecdysozoa</taxon>
        <taxon>Arthropoda</taxon>
        <taxon>Hexapoda</taxon>
        <taxon>Insecta</taxon>
        <taxon>Pterygota</taxon>
        <taxon>Neoptera</taxon>
        <taxon>Polyneoptera</taxon>
        <taxon>Phasmatodea</taxon>
        <taxon>Timematodea</taxon>
        <taxon>Timematoidea</taxon>
        <taxon>Timematidae</taxon>
        <taxon>Timema</taxon>
    </lineage>
</organism>